<proteinExistence type="predicted"/>
<organism evidence="1 2">
    <name type="scientific">Clostridium scatologenes</name>
    <dbReference type="NCBI Taxonomy" id="1548"/>
    <lineage>
        <taxon>Bacteria</taxon>
        <taxon>Bacillati</taxon>
        <taxon>Bacillota</taxon>
        <taxon>Clostridia</taxon>
        <taxon>Eubacteriales</taxon>
        <taxon>Clostridiaceae</taxon>
        <taxon>Clostridium</taxon>
    </lineage>
</organism>
<dbReference type="RefSeq" id="WP_029159311.1">
    <property type="nucleotide sequence ID" value="NZ_CP009933.1"/>
</dbReference>
<reference evidence="1 2" key="1">
    <citation type="journal article" date="2015" name="J. Biotechnol.">
        <title>Complete genome sequence of a malodorant-producing acetogen, Clostridium scatologenes ATCC 25775(T).</title>
        <authorList>
            <person name="Zhu Z."/>
            <person name="Guo T."/>
            <person name="Zheng H."/>
            <person name="Song T."/>
            <person name="Ouyang P."/>
            <person name="Xie J."/>
        </authorList>
    </citation>
    <scope>NUCLEOTIDE SEQUENCE [LARGE SCALE GENOMIC DNA]</scope>
    <source>
        <strain evidence="1 2">ATCC 25775</strain>
    </source>
</reference>
<accession>A0A0E3JZW7</accession>
<dbReference type="NCBIfam" id="TIGR03172">
    <property type="entry name" value="selenium cofactor biosynthesis protein YqeC"/>
    <property type="match status" value="1"/>
</dbReference>
<keyword evidence="2" id="KW-1185">Reference proteome</keyword>
<dbReference type="InterPro" id="IPR017587">
    <property type="entry name" value="YqeC"/>
</dbReference>
<sequence>MNLKDLLNLKKGDVISIVGAGGKTTFMYSLAEELRGENKVLVTTTTKIYMPHNKYYDFVAINKNNFNKYNYEKANGVYLYGSHLNEENKIIGLDTELLKAQLPYFDYVLVEADGSKRKSIKGWKDDEPVISKDTHKTIGILSIDALGKKVNTENIHRLCEFESITNSKENEIITEKQLTSLVFHNKGLFKDAIGEKVLFINKVDGKNELILAKRLAANILENNYNYVDKIIIGSLKNKQCQLVT</sequence>
<evidence type="ECO:0000313" key="1">
    <source>
        <dbReference type="EMBL" id="AKA68733.1"/>
    </source>
</evidence>
<name>A0A0E3JZW7_CLOSL</name>
<gene>
    <name evidence="1" type="ORF">CSCA_1608</name>
</gene>
<protein>
    <recommendedName>
        <fullName evidence="3">Selenium-dependent hydroxylase accessory protein YqeC</fullName>
    </recommendedName>
</protein>
<evidence type="ECO:0000313" key="2">
    <source>
        <dbReference type="Proteomes" id="UP000033115"/>
    </source>
</evidence>
<dbReference type="Proteomes" id="UP000033115">
    <property type="component" value="Chromosome"/>
</dbReference>
<dbReference type="AlphaFoldDB" id="A0A0E3JZW7"/>
<dbReference type="STRING" id="1548.CSCA_1608"/>
<evidence type="ECO:0008006" key="3">
    <source>
        <dbReference type="Google" id="ProtNLM"/>
    </source>
</evidence>
<dbReference type="EMBL" id="CP009933">
    <property type="protein sequence ID" value="AKA68733.1"/>
    <property type="molecule type" value="Genomic_DNA"/>
</dbReference>
<dbReference type="KEGG" id="csq:CSCA_1608"/>
<dbReference type="HOGENOM" id="CLU_068045_2_1_9"/>
<dbReference type="Pfam" id="PF19842">
    <property type="entry name" value="YqeC"/>
    <property type="match status" value="1"/>
</dbReference>